<evidence type="ECO:0000313" key="1">
    <source>
        <dbReference type="EMBL" id="CAA2617144.1"/>
    </source>
</evidence>
<dbReference type="InterPro" id="IPR006476">
    <property type="entry name" value="CHP01589_pln"/>
</dbReference>
<dbReference type="Proteomes" id="UP001189122">
    <property type="component" value="Unassembled WGS sequence"/>
</dbReference>
<dbReference type="AlphaFoldDB" id="A0A7I8IG24"/>
<dbReference type="PANTHER" id="PTHR31871">
    <property type="entry name" value="OS02G0137100 PROTEIN"/>
    <property type="match status" value="1"/>
</dbReference>
<sequence length="94" mass="11089">MGDAASASYIRMVQHLIEKCLIFHMSQEECVEALFKHANIKPVITSTVWKELEKENREFFEAYDREMQHRAFQEDAMQAIHKLLSEFASREPDK</sequence>
<keyword evidence="2" id="KW-1185">Reference proteome</keyword>
<gene>
    <name evidence="1" type="ORF">SI7747_03003313</name>
</gene>
<evidence type="ECO:0000313" key="2">
    <source>
        <dbReference type="Proteomes" id="UP001189122"/>
    </source>
</evidence>
<dbReference type="EMBL" id="LR743590">
    <property type="protein sequence ID" value="CAA2617144.1"/>
    <property type="molecule type" value="Genomic_DNA"/>
</dbReference>
<protein>
    <submittedName>
        <fullName evidence="1">Uncharacterized protein</fullName>
    </submittedName>
</protein>
<name>A0A7I8IG24_SPIIN</name>
<accession>A0A7I8IG24</accession>
<dbReference type="NCBIfam" id="TIGR01589">
    <property type="entry name" value="A_thal_3526"/>
    <property type="match status" value="1"/>
</dbReference>
<dbReference type="Pfam" id="PF09713">
    <property type="entry name" value="A_thal_3526"/>
    <property type="match status" value="1"/>
</dbReference>
<dbReference type="PANTHER" id="PTHR31871:SF61">
    <property type="entry name" value="OS06G0705300 PROTEIN"/>
    <property type="match status" value="1"/>
</dbReference>
<reference evidence="1 2" key="1">
    <citation type="submission" date="2019-12" db="EMBL/GenBank/DDBJ databases">
        <authorList>
            <person name="Scholz U."/>
            <person name="Mascher M."/>
            <person name="Fiebig A."/>
        </authorList>
    </citation>
    <scope>NUCLEOTIDE SEQUENCE</scope>
</reference>
<proteinExistence type="predicted"/>
<dbReference type="EMBL" id="CACRZD030000003">
    <property type="protein sequence ID" value="CAA6656842.1"/>
    <property type="molecule type" value="Genomic_DNA"/>
</dbReference>
<organism evidence="1">
    <name type="scientific">Spirodela intermedia</name>
    <name type="common">Intermediate duckweed</name>
    <dbReference type="NCBI Taxonomy" id="51605"/>
    <lineage>
        <taxon>Eukaryota</taxon>
        <taxon>Viridiplantae</taxon>
        <taxon>Streptophyta</taxon>
        <taxon>Embryophyta</taxon>
        <taxon>Tracheophyta</taxon>
        <taxon>Spermatophyta</taxon>
        <taxon>Magnoliopsida</taxon>
        <taxon>Liliopsida</taxon>
        <taxon>Araceae</taxon>
        <taxon>Lemnoideae</taxon>
        <taxon>Spirodela</taxon>
    </lineage>
</organism>